<comment type="caution">
    <text evidence="2">The sequence shown here is derived from an EMBL/GenBank/DDBJ whole genome shotgun (WGS) entry which is preliminary data.</text>
</comment>
<accession>A0A6I2U3Q2</accession>
<sequence length="833" mass="91840">MEDVPNEILRTPDWLVDHRGGRLRRLHARFGGALCGVPMRRDAYAGMCWLIDGAEVSLSAVRRSGRPVYTGRFSANGLALALSLSYAVDKAGRLTVSAALQNEADTATPPFRASLRLGFDTFLAQYPDYNDQLFPTLLRCEKTHLWGYFSSPSGRLLALFTDAPTASYTLDYEKNAQGIFTASLDLLQPGRLPARHPQGLDRLSAGEKKTWHVTLLPVGPLYGIGAIKPAIAAASLLPVLHASRYTLAADEACRVTVFSRSPLPENTLTLNGPDGGTRRLPLEPDKPGVYRALFRAAGAAPGLYTARVRNAAGYEAEMCLFVRRPWSWYIQAARKAAADAPQKASTHAESWYGFYSAYTARRYFPDAVLDGRLERRFHEVYPLLYQSGTGLPLVQEDRIQNHSSMLGIFVCRYACTADIADLEQAHRLAELVLRFQREDGGFYKGDTDYTSVIYPAKSIMELVRAQLARAEDARIPPEDRALWRGRAERHMAALHRAMEHLVGLDGNFQTEGATASCYEDGANSCSAAQLSEFALMLAEDSPDRERYTEAARRILEKHASHEQALVPDCRMAGGTLRFWEAQYDVEMGGTPSAPRAQMMNSPHGWSAWNIYGLFHLYELTGEVRYLERGMNAMGACAQLMGLDGTLRWAFVPDPQRQTRVFVKDEAAAAQGRVAGRHAERTIGEEYVPMISSWWTAPPHTQVSGYTAMGGAVTQGAACDNDVHEVFKAMGELVLTKAYIAETGDGHFECYNASCTPDGEGLVVTPAEDVVSQVSVRLTRERAVAVRFSSGMTAGTVTPGKPRWICAAERPARAYKPGRPPRRKPNNEKTEADP</sequence>
<evidence type="ECO:0000256" key="1">
    <source>
        <dbReference type="SAM" id="MobiDB-lite"/>
    </source>
</evidence>
<evidence type="ECO:0000313" key="3">
    <source>
        <dbReference type="Proteomes" id="UP000431913"/>
    </source>
</evidence>
<protein>
    <submittedName>
        <fullName evidence="2">Uncharacterized protein</fullName>
    </submittedName>
</protein>
<dbReference type="AlphaFoldDB" id="A0A6I2U3Q2"/>
<evidence type="ECO:0000313" key="2">
    <source>
        <dbReference type="EMBL" id="MST92337.1"/>
    </source>
</evidence>
<dbReference type="Proteomes" id="UP000431913">
    <property type="component" value="Unassembled WGS sequence"/>
</dbReference>
<reference evidence="2 3" key="1">
    <citation type="submission" date="2019-08" db="EMBL/GenBank/DDBJ databases">
        <title>In-depth cultivation of the pig gut microbiome towards novel bacterial diversity and tailored functional studies.</title>
        <authorList>
            <person name="Wylensek D."/>
            <person name="Hitch T.C.A."/>
            <person name="Clavel T."/>
        </authorList>
    </citation>
    <scope>NUCLEOTIDE SEQUENCE [LARGE SCALE GENOMIC DNA]</scope>
    <source>
        <strain evidence="2 3">WCA3-601-WT-6J</strain>
    </source>
</reference>
<dbReference type="RefSeq" id="WP_154522890.1">
    <property type="nucleotide sequence ID" value="NZ_VUNJ01000010.1"/>
</dbReference>
<dbReference type="InterPro" id="IPR008928">
    <property type="entry name" value="6-hairpin_glycosidase_sf"/>
</dbReference>
<dbReference type="GO" id="GO:0005975">
    <property type="term" value="P:carbohydrate metabolic process"/>
    <property type="evidence" value="ECO:0007669"/>
    <property type="project" value="InterPro"/>
</dbReference>
<dbReference type="SUPFAM" id="SSF48208">
    <property type="entry name" value="Six-hairpin glycosidases"/>
    <property type="match status" value="1"/>
</dbReference>
<feature type="compositionally biased region" description="Basic and acidic residues" evidence="1">
    <location>
        <begin position="824"/>
        <end position="833"/>
    </location>
</feature>
<proteinExistence type="predicted"/>
<dbReference type="EMBL" id="VUNJ01000010">
    <property type="protein sequence ID" value="MST92337.1"/>
    <property type="molecule type" value="Genomic_DNA"/>
</dbReference>
<name>A0A6I2U3Q2_9FIRM</name>
<organism evidence="2 3">
    <name type="scientific">Ruthenibacterium lactatiformans</name>
    <dbReference type="NCBI Taxonomy" id="1550024"/>
    <lineage>
        <taxon>Bacteria</taxon>
        <taxon>Bacillati</taxon>
        <taxon>Bacillota</taxon>
        <taxon>Clostridia</taxon>
        <taxon>Eubacteriales</taxon>
        <taxon>Oscillospiraceae</taxon>
        <taxon>Ruthenibacterium</taxon>
    </lineage>
</organism>
<feature type="region of interest" description="Disordered" evidence="1">
    <location>
        <begin position="809"/>
        <end position="833"/>
    </location>
</feature>
<gene>
    <name evidence="2" type="ORF">FYJ76_10370</name>
</gene>